<dbReference type="EMBL" id="AXCR01000005">
    <property type="protein sequence ID" value="KJR87381.1"/>
    <property type="molecule type" value="Genomic_DNA"/>
</dbReference>
<organism evidence="3 4">
    <name type="scientific">Sporothrix schenckii 1099-18</name>
    <dbReference type="NCBI Taxonomy" id="1397361"/>
    <lineage>
        <taxon>Eukaryota</taxon>
        <taxon>Fungi</taxon>
        <taxon>Dikarya</taxon>
        <taxon>Ascomycota</taxon>
        <taxon>Pezizomycotina</taxon>
        <taxon>Sordariomycetes</taxon>
        <taxon>Sordariomycetidae</taxon>
        <taxon>Ophiostomatales</taxon>
        <taxon>Ophiostomataceae</taxon>
        <taxon>Sporothrix</taxon>
    </lineage>
</organism>
<dbReference type="GeneID" id="27664018"/>
<dbReference type="InterPro" id="IPR016137">
    <property type="entry name" value="RGS"/>
</dbReference>
<reference evidence="3 4" key="2">
    <citation type="journal article" date="2015" name="Eukaryot. Cell">
        <title>Asexual propagation of a virulent clone complex in a human and feline outbreak of sporotrichosis.</title>
        <authorList>
            <person name="Teixeira Mde M."/>
            <person name="Rodrigues A.M."/>
            <person name="Tsui C.K."/>
            <person name="de Almeida L.G."/>
            <person name="Van Diepeningen A.D."/>
            <person name="van den Ende B.G."/>
            <person name="Fernandes G.F."/>
            <person name="Kano R."/>
            <person name="Hamelin R.C."/>
            <person name="Lopes-Bezerra L.M."/>
            <person name="Vasconcelos A.T."/>
            <person name="de Hoog S."/>
            <person name="de Camargo Z.P."/>
            <person name="Felipe M.S."/>
        </authorList>
    </citation>
    <scope>NUCLEOTIDE SEQUENCE [LARGE SCALE GENOMIC DNA]</scope>
    <source>
        <strain evidence="3 4">1099-18</strain>
    </source>
</reference>
<feature type="compositionally biased region" description="Low complexity" evidence="1">
    <location>
        <begin position="322"/>
        <end position="335"/>
    </location>
</feature>
<evidence type="ECO:0000256" key="1">
    <source>
        <dbReference type="SAM" id="MobiDB-lite"/>
    </source>
</evidence>
<dbReference type="SMART" id="SM00315">
    <property type="entry name" value="RGS"/>
    <property type="match status" value="1"/>
</dbReference>
<dbReference type="OrthoDB" id="10266999at2759"/>
<protein>
    <submittedName>
        <fullName evidence="3">G-protein signaling regulator</fullName>
    </submittedName>
</protein>
<accession>A0A0F2MGT9</accession>
<dbReference type="AlphaFoldDB" id="A0A0F2MGT9"/>
<evidence type="ECO:0000259" key="2">
    <source>
        <dbReference type="PROSITE" id="PS50132"/>
    </source>
</evidence>
<feature type="compositionally biased region" description="Basic and acidic residues" evidence="1">
    <location>
        <begin position="169"/>
        <end position="179"/>
    </location>
</feature>
<proteinExistence type="predicted"/>
<name>A0A0F2MGT9_SPOSC</name>
<reference evidence="3 4" key="1">
    <citation type="journal article" date="2014" name="BMC Genomics">
        <title>Comparative genomics of the major fungal agents of human and animal Sporotrichosis: Sporothrix schenckii and Sporothrix brasiliensis.</title>
        <authorList>
            <person name="Teixeira M.M."/>
            <person name="de Almeida L.G."/>
            <person name="Kubitschek-Barreira P."/>
            <person name="Alves F.L."/>
            <person name="Kioshima E.S."/>
            <person name="Abadio A.K."/>
            <person name="Fernandes L."/>
            <person name="Derengowski L.S."/>
            <person name="Ferreira K.S."/>
            <person name="Souza R.C."/>
            <person name="Ruiz J.C."/>
            <person name="de Andrade N.C."/>
            <person name="Paes H.C."/>
            <person name="Nicola A.M."/>
            <person name="Albuquerque P."/>
            <person name="Gerber A.L."/>
            <person name="Martins V.P."/>
            <person name="Peconick L.D."/>
            <person name="Neto A.V."/>
            <person name="Chaucanez C.B."/>
            <person name="Silva P.A."/>
            <person name="Cunha O.L."/>
            <person name="de Oliveira F.F."/>
            <person name="dos Santos T.C."/>
            <person name="Barros A.L."/>
            <person name="Soares M.A."/>
            <person name="de Oliveira L.M."/>
            <person name="Marini M.M."/>
            <person name="Villalobos-Duno H."/>
            <person name="Cunha M.M."/>
            <person name="de Hoog S."/>
            <person name="da Silveira J.F."/>
            <person name="Henrissat B."/>
            <person name="Nino-Vega G.A."/>
            <person name="Cisalpino P.S."/>
            <person name="Mora-Montes H.M."/>
            <person name="Almeida S.R."/>
            <person name="Stajich J.E."/>
            <person name="Lopes-Bezerra L.M."/>
            <person name="Vasconcelos A.T."/>
            <person name="Felipe M.S."/>
        </authorList>
    </citation>
    <scope>NUCLEOTIDE SEQUENCE [LARGE SCALE GENOMIC DNA]</scope>
    <source>
        <strain evidence="3 4">1099-18</strain>
    </source>
</reference>
<dbReference type="Proteomes" id="UP000033710">
    <property type="component" value="Unassembled WGS sequence"/>
</dbReference>
<dbReference type="Pfam" id="PF00615">
    <property type="entry name" value="RGS"/>
    <property type="match status" value="1"/>
</dbReference>
<feature type="region of interest" description="Disordered" evidence="1">
    <location>
        <begin position="295"/>
        <end position="347"/>
    </location>
</feature>
<dbReference type="SUPFAM" id="SSF48097">
    <property type="entry name" value="Regulator of G-protein signaling, RGS"/>
    <property type="match status" value="1"/>
</dbReference>
<evidence type="ECO:0000313" key="3">
    <source>
        <dbReference type="EMBL" id="KJR87381.1"/>
    </source>
</evidence>
<feature type="region of interest" description="Disordered" evidence="1">
    <location>
        <begin position="162"/>
        <end position="271"/>
    </location>
</feature>
<dbReference type="InterPro" id="IPR044926">
    <property type="entry name" value="RGS_subdomain_2"/>
</dbReference>
<feature type="domain" description="RGS" evidence="2">
    <location>
        <begin position="37"/>
        <end position="153"/>
    </location>
</feature>
<feature type="compositionally biased region" description="Polar residues" evidence="1">
    <location>
        <begin position="297"/>
        <end position="317"/>
    </location>
</feature>
<dbReference type="VEuPathDB" id="FungiDB:SPSK_01842"/>
<dbReference type="KEGG" id="ssck:SPSK_01842"/>
<dbReference type="PANTHER" id="PTHR10845">
    <property type="entry name" value="REGULATOR OF G PROTEIN SIGNALING"/>
    <property type="match status" value="1"/>
</dbReference>
<comment type="caution">
    <text evidence="3">The sequence shown here is derived from an EMBL/GenBank/DDBJ whole genome shotgun (WGS) entry which is preliminary data.</text>
</comment>
<dbReference type="PANTHER" id="PTHR10845:SF267">
    <property type="entry name" value="REGULATOR OF G PROTEIN SIGNALING DOMAIN PROTEIN (AFU_ORTHOLOGUE AFUA_6G06860)"/>
    <property type="match status" value="1"/>
</dbReference>
<dbReference type="Gene3D" id="1.10.167.10">
    <property type="entry name" value="Regulator of G-protein Signalling 4, domain 2"/>
    <property type="match status" value="1"/>
</dbReference>
<dbReference type="PROSITE" id="PS50132">
    <property type="entry name" value="RGS"/>
    <property type="match status" value="1"/>
</dbReference>
<feature type="compositionally biased region" description="Low complexity" evidence="1">
    <location>
        <begin position="221"/>
        <end position="236"/>
    </location>
</feature>
<feature type="compositionally biased region" description="Pro residues" evidence="1">
    <location>
        <begin position="249"/>
        <end position="259"/>
    </location>
</feature>
<feature type="compositionally biased region" description="Polar residues" evidence="1">
    <location>
        <begin position="262"/>
        <end position="271"/>
    </location>
</feature>
<gene>
    <name evidence="3" type="ORF">SPSK_01842</name>
</gene>
<sequence length="347" mass="37742">MASSRPTSVAFLAATNRPTLKDILANSAPPPWTLGAFMAYLSQNHCLETLEFTMEAERYQTTFAQVQLDEGQDDAAQWSQDARDYTCAIWRRLIGTYITPLGPREVNLPGPVRDRLLALDKSRLPPHPRELNEAVTIVYDLMNDSVLLSFVDSVNTAAHEQDQPMTNDADDHQQHDARQGRTRMRMPKDSSRPRGDDSSRSPKPSFLPQLNLTRRSEGRGRSPSASSADASSVERVGLVDDNGSSTPPAGEPLTPPTTPPTSDWNFSTSPNGLQRAISVHNAGWKRMSAKLGLGSLNRMTRSSRRPNNTSNGSNHSTVACEGSSSASADGDASSGMAVDQQQPGQNL</sequence>
<dbReference type="RefSeq" id="XP_016590057.1">
    <property type="nucleotide sequence ID" value="XM_016728741.1"/>
</dbReference>
<dbReference type="InterPro" id="IPR036305">
    <property type="entry name" value="RGS_sf"/>
</dbReference>
<evidence type="ECO:0000313" key="4">
    <source>
        <dbReference type="Proteomes" id="UP000033710"/>
    </source>
</evidence>
<feature type="compositionally biased region" description="Basic and acidic residues" evidence="1">
    <location>
        <begin position="186"/>
        <end position="200"/>
    </location>
</feature>